<dbReference type="Pfam" id="PF01476">
    <property type="entry name" value="LysM"/>
    <property type="match status" value="5"/>
</dbReference>
<dbReference type="InterPro" id="IPR036779">
    <property type="entry name" value="LysM_dom_sf"/>
</dbReference>
<dbReference type="Proteomes" id="UP001341245">
    <property type="component" value="Unassembled WGS sequence"/>
</dbReference>
<evidence type="ECO:0000256" key="2">
    <source>
        <dbReference type="ARBA" id="ARBA00023026"/>
    </source>
</evidence>
<dbReference type="PANTHER" id="PTHR34997:SF16">
    <property type="entry name" value="LYSM DOMAIN-CONTAINING PROTEIN"/>
    <property type="match status" value="1"/>
</dbReference>
<dbReference type="Gene3D" id="3.10.350.10">
    <property type="entry name" value="LysM domain"/>
    <property type="match status" value="5"/>
</dbReference>
<reference evidence="4 5" key="1">
    <citation type="submission" date="2023-11" db="EMBL/GenBank/DDBJ databases">
        <title>Draft genome sequence and annotation of the polyextremotolerant black yeast-like fungus Aureobasidium pullulans NRRL 62042.</title>
        <authorList>
            <person name="Dielentheis-Frenken M.R.E."/>
            <person name="Wibberg D."/>
            <person name="Blank L.M."/>
            <person name="Tiso T."/>
        </authorList>
    </citation>
    <scope>NUCLEOTIDE SEQUENCE [LARGE SCALE GENOMIC DNA]</scope>
    <source>
        <strain evidence="4 5">NRRL 62042</strain>
    </source>
</reference>
<dbReference type="SMART" id="SM00257">
    <property type="entry name" value="LysM"/>
    <property type="match status" value="5"/>
</dbReference>
<feature type="domain" description="LysM" evidence="3">
    <location>
        <begin position="262"/>
        <end position="308"/>
    </location>
</feature>
<dbReference type="InterPro" id="IPR052210">
    <property type="entry name" value="LysM1-like"/>
</dbReference>
<dbReference type="PROSITE" id="PS51782">
    <property type="entry name" value="LYSM"/>
    <property type="match status" value="5"/>
</dbReference>
<keyword evidence="2" id="KW-0843">Virulence</keyword>
<proteinExistence type="predicted"/>
<evidence type="ECO:0000313" key="5">
    <source>
        <dbReference type="Proteomes" id="UP001341245"/>
    </source>
</evidence>
<feature type="domain" description="LysM" evidence="3">
    <location>
        <begin position="352"/>
        <end position="398"/>
    </location>
</feature>
<dbReference type="PANTHER" id="PTHR34997">
    <property type="entry name" value="AM15"/>
    <property type="match status" value="1"/>
</dbReference>
<dbReference type="InterPro" id="IPR018392">
    <property type="entry name" value="LysM"/>
</dbReference>
<feature type="domain" description="LysM" evidence="3">
    <location>
        <begin position="508"/>
        <end position="554"/>
    </location>
</feature>
<name>A0ABR0TUK4_AURPU</name>
<evidence type="ECO:0000259" key="3">
    <source>
        <dbReference type="PROSITE" id="PS51782"/>
    </source>
</evidence>
<keyword evidence="1" id="KW-0147">Chitin-binding</keyword>
<evidence type="ECO:0000313" key="4">
    <source>
        <dbReference type="EMBL" id="KAK6008144.1"/>
    </source>
</evidence>
<accession>A0ABR0TUK4</accession>
<dbReference type="CDD" id="cd00118">
    <property type="entry name" value="LysM"/>
    <property type="match status" value="5"/>
</dbReference>
<evidence type="ECO:0000256" key="1">
    <source>
        <dbReference type="ARBA" id="ARBA00022669"/>
    </source>
</evidence>
<comment type="caution">
    <text evidence="4">The sequence shown here is derived from an EMBL/GenBank/DDBJ whole genome shotgun (WGS) entry which is preliminary data.</text>
</comment>
<dbReference type="SUPFAM" id="SSF54106">
    <property type="entry name" value="LysM domain"/>
    <property type="match status" value="5"/>
</dbReference>
<feature type="domain" description="LysM" evidence="3">
    <location>
        <begin position="432"/>
        <end position="478"/>
    </location>
</feature>
<feature type="domain" description="LysM" evidence="3">
    <location>
        <begin position="212"/>
        <end position="257"/>
    </location>
</feature>
<protein>
    <recommendedName>
        <fullName evidence="3">LysM domain-containing protein</fullName>
    </recommendedName>
</protein>
<sequence length="559" mass="59272">MVVGVYADFTIFEPGLIANSSNAALSEQCVTAMQSTLPCDPSLRLLASTEAFSLLPVSVLDTLCSADCGKSLASYHASVARACASDPEPWQGTPAVHYGDQIWAQYNLTCFKDSQNNYCQNKIANISTQASDMALSDYPTDVICSECILKLGQINQGTAYSNYGPRMAEAWKKIQSQCGVIFPTAVQAPVTNITSLPGFAPSGYATASCSGKTYTVVSGDNCGAIATKHSIPRGSLMTMNNILPDCSDLYIGQILCLPDACQTYTIQSGDTCNAITTSSNITLTQLRSWNPFVDSSCSNLIAGDAICINQPGPIWTGTTIAGATATKTAVYATATATSPGTLAYGTTSRCGKYYEVQTGDDCHLIALNFTISIGLFEAINPDINSDCTNLVPGLNYCVFPTRDWNETASGTTTAIVMAPAPTPSGTTENCLQWYVVQSGDYCAKIESAYAITMAQLQLWNPDLKDDCSNLQIDDAYCVQGGSAAASPASAYVSAPTSTPSGTTSKCFEWYTVQSGDYCGKIESAYAITMAQLQSWNPDLKDDCTNLQLGVSYCVQGDSS</sequence>
<dbReference type="EMBL" id="JASGXD010000001">
    <property type="protein sequence ID" value="KAK6008144.1"/>
    <property type="molecule type" value="Genomic_DNA"/>
</dbReference>
<gene>
    <name evidence="4" type="ORF">QM012_000047</name>
</gene>
<keyword evidence="5" id="KW-1185">Reference proteome</keyword>
<organism evidence="4 5">
    <name type="scientific">Aureobasidium pullulans</name>
    <name type="common">Black yeast</name>
    <name type="synonym">Pullularia pullulans</name>
    <dbReference type="NCBI Taxonomy" id="5580"/>
    <lineage>
        <taxon>Eukaryota</taxon>
        <taxon>Fungi</taxon>
        <taxon>Dikarya</taxon>
        <taxon>Ascomycota</taxon>
        <taxon>Pezizomycotina</taxon>
        <taxon>Dothideomycetes</taxon>
        <taxon>Dothideomycetidae</taxon>
        <taxon>Dothideales</taxon>
        <taxon>Saccotheciaceae</taxon>
        <taxon>Aureobasidium</taxon>
    </lineage>
</organism>